<organism evidence="1 2">
    <name type="scientific">Discostella pseudostelligera</name>
    <dbReference type="NCBI Taxonomy" id="259834"/>
    <lineage>
        <taxon>Eukaryota</taxon>
        <taxon>Sar</taxon>
        <taxon>Stramenopiles</taxon>
        <taxon>Ochrophyta</taxon>
        <taxon>Bacillariophyta</taxon>
        <taxon>Coscinodiscophyceae</taxon>
        <taxon>Thalassiosirophycidae</taxon>
        <taxon>Stephanodiscales</taxon>
        <taxon>Stephanodiscaceae</taxon>
        <taxon>Discostella</taxon>
    </lineage>
</organism>
<reference evidence="1 2" key="1">
    <citation type="submission" date="2024-10" db="EMBL/GenBank/DDBJ databases">
        <title>Updated reference genomes for cyclostephanoid diatoms.</title>
        <authorList>
            <person name="Roberts W.R."/>
            <person name="Alverson A.J."/>
        </authorList>
    </citation>
    <scope>NUCLEOTIDE SEQUENCE [LARGE SCALE GENOMIC DNA]</scope>
    <source>
        <strain evidence="1 2">AJA232-27</strain>
    </source>
</reference>
<sequence>MLLKSFKTATILWILFDNFRQYLSGRCSIAAPHGDRSSAHTLSACPSIVLSHSFVRMVHNLIKPSEPDESSCWGWKTEYEKREAQIFECTLK</sequence>
<proteinExistence type="predicted"/>
<name>A0ABD3MUR2_9STRA</name>
<dbReference type="Proteomes" id="UP001530293">
    <property type="component" value="Unassembled WGS sequence"/>
</dbReference>
<gene>
    <name evidence="1" type="ORF">ACHAWU_004017</name>
</gene>
<evidence type="ECO:0000313" key="2">
    <source>
        <dbReference type="Proteomes" id="UP001530293"/>
    </source>
</evidence>
<dbReference type="EMBL" id="JALLBG020000108">
    <property type="protein sequence ID" value="KAL3764205.1"/>
    <property type="molecule type" value="Genomic_DNA"/>
</dbReference>
<dbReference type="AlphaFoldDB" id="A0ABD3MUR2"/>
<comment type="caution">
    <text evidence="1">The sequence shown here is derived from an EMBL/GenBank/DDBJ whole genome shotgun (WGS) entry which is preliminary data.</text>
</comment>
<evidence type="ECO:0000313" key="1">
    <source>
        <dbReference type="EMBL" id="KAL3764205.1"/>
    </source>
</evidence>
<accession>A0ABD3MUR2</accession>
<keyword evidence="2" id="KW-1185">Reference proteome</keyword>
<protein>
    <recommendedName>
        <fullName evidence="3">Secreted protein</fullName>
    </recommendedName>
</protein>
<evidence type="ECO:0008006" key="3">
    <source>
        <dbReference type="Google" id="ProtNLM"/>
    </source>
</evidence>